<dbReference type="InterPro" id="IPR012919">
    <property type="entry name" value="SUN_dom"/>
</dbReference>
<reference evidence="2" key="1">
    <citation type="submission" date="2021-02" db="EMBL/GenBank/DDBJ databases">
        <authorList>
            <person name="Dougan E. K."/>
            <person name="Rhodes N."/>
            <person name="Thang M."/>
            <person name="Chan C."/>
        </authorList>
    </citation>
    <scope>NUCLEOTIDE SEQUENCE</scope>
</reference>
<gene>
    <name evidence="2" type="primary">SUN1</name>
    <name evidence="2" type="ORF">SNAT2548_LOCUS7881</name>
</gene>
<accession>A0A812K966</accession>
<name>A0A812K966_9DINO</name>
<dbReference type="Pfam" id="PF07738">
    <property type="entry name" value="Sad1_UNC"/>
    <property type="match status" value="1"/>
</dbReference>
<keyword evidence="3" id="KW-1185">Reference proteome</keyword>
<protein>
    <submittedName>
        <fullName evidence="2">SUN1 protein</fullName>
    </submittedName>
</protein>
<dbReference type="OrthoDB" id="342281at2759"/>
<sequence length="266" mass="28735">MLTSPDHGRPLCVHHKQGDSQAEEDFRKAVLQLAVTGGGWPADFKRRLRYILEGRCQATACAEAPKPIELEVDLPFTSPRARSSGAAHQALLGLGEMTGIPLFKARADLYRSEGPSVVLSNAGIAQSRDCFAFRGANSSLALRLADHGLDGFRARQLVIEQPARWAALRPRSAPRRFAVFGLPNLASQAKVGEGPYTEFLGSFEYAAAGPAAQAFHLPPALVKGLRLVFAGPEWGESYICLYRVKVFEDSGSVCSGHRTAAVLPRP</sequence>
<comment type="caution">
    <text evidence="2">The sequence shown here is derived from an EMBL/GenBank/DDBJ whole genome shotgun (WGS) entry which is preliminary data.</text>
</comment>
<organism evidence="2 3">
    <name type="scientific">Symbiodinium natans</name>
    <dbReference type="NCBI Taxonomy" id="878477"/>
    <lineage>
        <taxon>Eukaryota</taxon>
        <taxon>Sar</taxon>
        <taxon>Alveolata</taxon>
        <taxon>Dinophyceae</taxon>
        <taxon>Suessiales</taxon>
        <taxon>Symbiodiniaceae</taxon>
        <taxon>Symbiodinium</taxon>
    </lineage>
</organism>
<dbReference type="Gene3D" id="2.60.120.260">
    <property type="entry name" value="Galactose-binding domain-like"/>
    <property type="match status" value="1"/>
</dbReference>
<dbReference type="PROSITE" id="PS51469">
    <property type="entry name" value="SUN"/>
    <property type="match status" value="1"/>
</dbReference>
<dbReference type="Proteomes" id="UP000604046">
    <property type="component" value="Unassembled WGS sequence"/>
</dbReference>
<proteinExistence type="predicted"/>
<dbReference type="AlphaFoldDB" id="A0A812K966"/>
<evidence type="ECO:0000313" key="3">
    <source>
        <dbReference type="Proteomes" id="UP000604046"/>
    </source>
</evidence>
<evidence type="ECO:0000313" key="2">
    <source>
        <dbReference type="EMBL" id="CAE7218740.1"/>
    </source>
</evidence>
<dbReference type="EMBL" id="CAJNDS010000564">
    <property type="protein sequence ID" value="CAE7218740.1"/>
    <property type="molecule type" value="Genomic_DNA"/>
</dbReference>
<feature type="domain" description="SUN" evidence="1">
    <location>
        <begin position="69"/>
        <end position="251"/>
    </location>
</feature>
<evidence type="ECO:0000259" key="1">
    <source>
        <dbReference type="PROSITE" id="PS51469"/>
    </source>
</evidence>